<dbReference type="PANTHER" id="PTHR34220">
    <property type="entry name" value="SENSOR HISTIDINE KINASE YPDA"/>
    <property type="match status" value="1"/>
</dbReference>
<dbReference type="KEGG" id="tco:Theco_3225"/>
<evidence type="ECO:0000256" key="5">
    <source>
        <dbReference type="ARBA" id="ARBA00022553"/>
    </source>
</evidence>
<dbReference type="Pfam" id="PF06580">
    <property type="entry name" value="His_kinase"/>
    <property type="match status" value="1"/>
</dbReference>
<dbReference type="GO" id="GO:0005886">
    <property type="term" value="C:plasma membrane"/>
    <property type="evidence" value="ECO:0007669"/>
    <property type="project" value="UniProtKB-SubCell"/>
</dbReference>
<dbReference type="Pfam" id="PF02518">
    <property type="entry name" value="HATPase_c"/>
    <property type="match status" value="1"/>
</dbReference>
<evidence type="ECO:0000259" key="15">
    <source>
        <dbReference type="PROSITE" id="PS50109"/>
    </source>
</evidence>
<keyword evidence="18" id="KW-1185">Reference proteome</keyword>
<dbReference type="PRINTS" id="PR00344">
    <property type="entry name" value="BCTRLSENSOR"/>
</dbReference>
<evidence type="ECO:0000256" key="3">
    <source>
        <dbReference type="ARBA" id="ARBA00012438"/>
    </source>
</evidence>
<dbReference type="SUPFAM" id="SSF158472">
    <property type="entry name" value="HAMP domain-like"/>
    <property type="match status" value="1"/>
</dbReference>
<feature type="domain" description="HAMP" evidence="16">
    <location>
        <begin position="305"/>
        <end position="357"/>
    </location>
</feature>
<dbReference type="HOGENOM" id="CLU_020473_6_1_9"/>
<dbReference type="Pfam" id="PF00672">
    <property type="entry name" value="HAMP"/>
    <property type="match status" value="1"/>
</dbReference>
<dbReference type="EMBL" id="CP003255">
    <property type="protein sequence ID" value="AGA59280.1"/>
    <property type="molecule type" value="Genomic_DNA"/>
</dbReference>
<dbReference type="InterPro" id="IPR050640">
    <property type="entry name" value="Bact_2-comp_sensor_kinase"/>
</dbReference>
<sequence length="589" mass="68461">MMKRLFSRMSIVRKMVLGYFVIIFVPVITFGFYHNHLMYQSMIEEYAGGKQQIIEQSYANLRIDLLQISSNYGLFQHNSNVIDYLNGAYRYNWEYVYSYQKYIKPLLSGMLYGNDHIRDIRIYKASERVFTAPEHIIDMEALPSNVREELRRLPPGKGLWFCELSESGEWKLAYYQNMYAERFSKHVGVFSVEVDPKLLYSFANTLSNEGRSDVYLLTGDLKSSPPGAREDMIGKMLERPFAYFFLDRKSLLVNHLTIEELGLRAAVVSKTEDVFASTARQRVWLFLMIAGLLLLLSGIYYMLAVSVTKRLSRLARHMRQVGENNFKTLDHRDDQDEIGYLTYTYNSMLQRIDELVNKVQRSELLRKESAYKALQAQVKPHFLYNTLETIRMLAEANDDREVAELAYSFGQFMRYSLSSDHEQFRLSDEVRNIENYMKIQKTRLGSRLTYSISVEADIRQIPCPQFILQPLVENCIVHGLSTIRRKGAIAIRITDDDNRVRVEISDNGAGMPEQRLEEIRRLLNNRLDIKEFSTQDSGLGIYNVSERIKTYYGEDSRLEVDSKPGEGTDFRLYLNKKGMNGHVEPADRG</sequence>
<dbReference type="STRING" id="717605.Theco_3225"/>
<dbReference type="InterPro" id="IPR005467">
    <property type="entry name" value="His_kinase_dom"/>
</dbReference>
<keyword evidence="6" id="KW-0808">Transferase</keyword>
<evidence type="ECO:0000256" key="13">
    <source>
        <dbReference type="ARBA" id="ARBA00023136"/>
    </source>
</evidence>
<comment type="subcellular location">
    <subcellularLocation>
        <location evidence="2">Cell membrane</location>
        <topology evidence="2">Multi-pass membrane protein</topology>
    </subcellularLocation>
</comment>
<evidence type="ECO:0000256" key="1">
    <source>
        <dbReference type="ARBA" id="ARBA00000085"/>
    </source>
</evidence>
<feature type="domain" description="Histidine kinase" evidence="15">
    <location>
        <begin position="378"/>
        <end position="578"/>
    </location>
</feature>
<keyword evidence="5" id="KW-0597">Phosphoprotein</keyword>
<evidence type="ECO:0000256" key="8">
    <source>
        <dbReference type="ARBA" id="ARBA00022741"/>
    </source>
</evidence>
<dbReference type="InterPro" id="IPR010559">
    <property type="entry name" value="Sig_transdc_His_kin_internal"/>
</dbReference>
<dbReference type="PROSITE" id="PS50885">
    <property type="entry name" value="HAMP"/>
    <property type="match status" value="1"/>
</dbReference>
<evidence type="ECO:0000256" key="14">
    <source>
        <dbReference type="SAM" id="Phobius"/>
    </source>
</evidence>
<organism evidence="17 18">
    <name type="scientific">Thermobacillus composti (strain DSM 18247 / JCM 13945 / KWC4)</name>
    <dbReference type="NCBI Taxonomy" id="717605"/>
    <lineage>
        <taxon>Bacteria</taxon>
        <taxon>Bacillati</taxon>
        <taxon>Bacillota</taxon>
        <taxon>Bacilli</taxon>
        <taxon>Bacillales</taxon>
        <taxon>Paenibacillaceae</taxon>
        <taxon>Thermobacillus</taxon>
    </lineage>
</organism>
<dbReference type="Gene3D" id="3.30.565.10">
    <property type="entry name" value="Histidine kinase-like ATPase, C-terminal domain"/>
    <property type="match status" value="1"/>
</dbReference>
<protein>
    <recommendedName>
        <fullName evidence="3">histidine kinase</fullName>
        <ecNumber evidence="3">2.7.13.3</ecNumber>
    </recommendedName>
</protein>
<keyword evidence="11 14" id="KW-1133">Transmembrane helix</keyword>
<evidence type="ECO:0000313" key="17">
    <source>
        <dbReference type="EMBL" id="AGA59280.1"/>
    </source>
</evidence>
<dbReference type="InterPro" id="IPR036890">
    <property type="entry name" value="HATPase_C_sf"/>
</dbReference>
<dbReference type="CDD" id="cd06225">
    <property type="entry name" value="HAMP"/>
    <property type="match status" value="1"/>
</dbReference>
<accession>L0EJB5</accession>
<evidence type="ECO:0000256" key="6">
    <source>
        <dbReference type="ARBA" id="ARBA00022679"/>
    </source>
</evidence>
<evidence type="ECO:0000259" key="16">
    <source>
        <dbReference type="PROSITE" id="PS50885"/>
    </source>
</evidence>
<dbReference type="Proteomes" id="UP000010795">
    <property type="component" value="Chromosome"/>
</dbReference>
<keyword evidence="9" id="KW-0418">Kinase</keyword>
<evidence type="ECO:0000256" key="10">
    <source>
        <dbReference type="ARBA" id="ARBA00022840"/>
    </source>
</evidence>
<keyword evidence="13 14" id="KW-0472">Membrane</keyword>
<dbReference type="EC" id="2.7.13.3" evidence="3"/>
<evidence type="ECO:0000256" key="9">
    <source>
        <dbReference type="ARBA" id="ARBA00022777"/>
    </source>
</evidence>
<dbReference type="AlphaFoldDB" id="L0EJB5"/>
<dbReference type="SUPFAM" id="SSF55874">
    <property type="entry name" value="ATPase domain of HSP90 chaperone/DNA topoisomerase II/histidine kinase"/>
    <property type="match status" value="1"/>
</dbReference>
<keyword evidence="8" id="KW-0547">Nucleotide-binding</keyword>
<keyword evidence="7 14" id="KW-0812">Transmembrane</keyword>
<dbReference type="GO" id="GO:0000155">
    <property type="term" value="F:phosphorelay sensor kinase activity"/>
    <property type="evidence" value="ECO:0007669"/>
    <property type="project" value="InterPro"/>
</dbReference>
<feature type="transmembrane region" description="Helical" evidence="14">
    <location>
        <begin position="12"/>
        <end position="33"/>
    </location>
</feature>
<evidence type="ECO:0000256" key="11">
    <source>
        <dbReference type="ARBA" id="ARBA00022989"/>
    </source>
</evidence>
<proteinExistence type="predicted"/>
<dbReference type="eggNOG" id="COG2972">
    <property type="taxonomic scope" value="Bacteria"/>
</dbReference>
<keyword evidence="12" id="KW-0902">Two-component regulatory system</keyword>
<keyword evidence="10" id="KW-0067">ATP-binding</keyword>
<comment type="catalytic activity">
    <reaction evidence="1">
        <text>ATP + protein L-histidine = ADP + protein N-phospho-L-histidine.</text>
        <dbReference type="EC" id="2.7.13.3"/>
    </reaction>
</comment>
<dbReference type="InterPro" id="IPR003660">
    <property type="entry name" value="HAMP_dom"/>
</dbReference>
<dbReference type="InterPro" id="IPR004358">
    <property type="entry name" value="Sig_transdc_His_kin-like_C"/>
</dbReference>
<feature type="transmembrane region" description="Helical" evidence="14">
    <location>
        <begin position="283"/>
        <end position="303"/>
    </location>
</feature>
<dbReference type="GO" id="GO:0005524">
    <property type="term" value="F:ATP binding"/>
    <property type="evidence" value="ECO:0007669"/>
    <property type="project" value="UniProtKB-KW"/>
</dbReference>
<evidence type="ECO:0000256" key="2">
    <source>
        <dbReference type="ARBA" id="ARBA00004651"/>
    </source>
</evidence>
<dbReference type="Gene3D" id="6.10.340.10">
    <property type="match status" value="1"/>
</dbReference>
<evidence type="ECO:0000256" key="12">
    <source>
        <dbReference type="ARBA" id="ARBA00023012"/>
    </source>
</evidence>
<evidence type="ECO:0000313" key="18">
    <source>
        <dbReference type="Proteomes" id="UP000010795"/>
    </source>
</evidence>
<dbReference type="SMART" id="SM00304">
    <property type="entry name" value="HAMP"/>
    <property type="match status" value="1"/>
</dbReference>
<keyword evidence="4" id="KW-1003">Cell membrane</keyword>
<name>L0EJB5_THECK</name>
<evidence type="ECO:0000256" key="4">
    <source>
        <dbReference type="ARBA" id="ARBA00022475"/>
    </source>
</evidence>
<dbReference type="PANTHER" id="PTHR34220:SF11">
    <property type="entry name" value="SENSOR PROTEIN KINASE HPTS"/>
    <property type="match status" value="1"/>
</dbReference>
<dbReference type="InterPro" id="IPR003594">
    <property type="entry name" value="HATPase_dom"/>
</dbReference>
<evidence type="ECO:0000256" key="7">
    <source>
        <dbReference type="ARBA" id="ARBA00022692"/>
    </source>
</evidence>
<reference evidence="18" key="1">
    <citation type="submission" date="2012-01" db="EMBL/GenBank/DDBJ databases">
        <title>Complete sequence of chromosome of Thermobacillus composti KWC4.</title>
        <authorList>
            <person name="Lucas S."/>
            <person name="Han J."/>
            <person name="Lapidus A."/>
            <person name="Cheng J.-F."/>
            <person name="Goodwin L."/>
            <person name="Pitluck S."/>
            <person name="Peters L."/>
            <person name="Ovchinnikova G."/>
            <person name="Teshima H."/>
            <person name="Detter J.C."/>
            <person name="Han C."/>
            <person name="Tapia R."/>
            <person name="Land M."/>
            <person name="Hauser L."/>
            <person name="Kyrpides N."/>
            <person name="Ivanova N."/>
            <person name="Pagani I."/>
            <person name="Anderson I."/>
            <person name="Woyke T."/>
        </authorList>
    </citation>
    <scope>NUCLEOTIDE SEQUENCE [LARGE SCALE GENOMIC DNA]</scope>
    <source>
        <strain evidence="18">DSM 18247 / JCM 13945 / KWC4</strain>
    </source>
</reference>
<dbReference type="PROSITE" id="PS50109">
    <property type="entry name" value="HIS_KIN"/>
    <property type="match status" value="1"/>
</dbReference>
<gene>
    <name evidence="17" type="ordered locus">Theco_3225</name>
</gene>